<evidence type="ECO:0000313" key="1">
    <source>
        <dbReference type="EMBL" id="QHU22318.1"/>
    </source>
</evidence>
<accession>A0A6C0L186</accession>
<dbReference type="EMBL" id="MN741005">
    <property type="protein sequence ID" value="QHU22318.1"/>
    <property type="molecule type" value="Genomic_DNA"/>
</dbReference>
<sequence>MDSLPETIRETIILNSIIITKNESGWRKIHFQLTNSKTFVKKTNYIFNNNFKFENAIRMPCVCLYDVFSMDEKGNYLDDLCDEIMYW</sequence>
<name>A0A6C0L186_9ZZZZ</name>
<protein>
    <submittedName>
        <fullName evidence="1">Uncharacterized protein</fullName>
    </submittedName>
</protein>
<proteinExistence type="predicted"/>
<organism evidence="1">
    <name type="scientific">viral metagenome</name>
    <dbReference type="NCBI Taxonomy" id="1070528"/>
    <lineage>
        <taxon>unclassified sequences</taxon>
        <taxon>metagenomes</taxon>
        <taxon>organismal metagenomes</taxon>
    </lineage>
</organism>
<dbReference type="AlphaFoldDB" id="A0A6C0L186"/>
<reference evidence="1" key="1">
    <citation type="journal article" date="2020" name="Nature">
        <title>Giant virus diversity and host interactions through global metagenomics.</title>
        <authorList>
            <person name="Schulz F."/>
            <person name="Roux S."/>
            <person name="Paez-Espino D."/>
            <person name="Jungbluth S."/>
            <person name="Walsh D.A."/>
            <person name="Denef V.J."/>
            <person name="McMahon K.D."/>
            <person name="Konstantinidis K.T."/>
            <person name="Eloe-Fadrosh E.A."/>
            <person name="Kyrpides N.C."/>
            <person name="Woyke T."/>
        </authorList>
    </citation>
    <scope>NUCLEOTIDE SEQUENCE</scope>
    <source>
        <strain evidence="1">GVMAG-S-ERX555907-102</strain>
    </source>
</reference>